<dbReference type="PANTHER" id="PTHR14360:SF12">
    <property type="entry name" value="MOZ PROTEIN REPRESENTS A CHROMATIN-ASSOCIATED ACETYLTRANSFERASE"/>
    <property type="match status" value="1"/>
</dbReference>
<dbReference type="GO" id="GO:0016020">
    <property type="term" value="C:membrane"/>
    <property type="evidence" value="ECO:0007669"/>
    <property type="project" value="UniProtKB-SubCell"/>
</dbReference>
<comment type="subcellular location">
    <subcellularLocation>
        <location evidence="2">Membrane</location>
    </subcellularLocation>
    <subcellularLocation>
        <location evidence="1">Mitochondrion</location>
    </subcellularLocation>
</comment>
<feature type="region of interest" description="Disordered" evidence="8">
    <location>
        <begin position="409"/>
        <end position="467"/>
    </location>
</feature>
<keyword evidence="7 9" id="KW-0472">Membrane</keyword>
<keyword evidence="6" id="KW-0496">Mitochondrion</keyword>
<gene>
    <name evidence="10" type="ORF">LTR09_003332</name>
</gene>
<keyword evidence="4 9" id="KW-1133">Transmembrane helix</keyword>
<dbReference type="Pfam" id="PF07798">
    <property type="entry name" value="CCDC90-like"/>
    <property type="match status" value="1"/>
</dbReference>
<feature type="compositionally biased region" description="Basic and acidic residues" evidence="8">
    <location>
        <begin position="108"/>
        <end position="128"/>
    </location>
</feature>
<accession>A0AAJ0GEQ7</accession>
<evidence type="ECO:0000256" key="4">
    <source>
        <dbReference type="ARBA" id="ARBA00022989"/>
    </source>
</evidence>
<organism evidence="10 11">
    <name type="scientific">Extremus antarcticus</name>
    <dbReference type="NCBI Taxonomy" id="702011"/>
    <lineage>
        <taxon>Eukaryota</taxon>
        <taxon>Fungi</taxon>
        <taxon>Dikarya</taxon>
        <taxon>Ascomycota</taxon>
        <taxon>Pezizomycotina</taxon>
        <taxon>Dothideomycetes</taxon>
        <taxon>Dothideomycetidae</taxon>
        <taxon>Mycosphaerellales</taxon>
        <taxon>Extremaceae</taxon>
        <taxon>Extremus</taxon>
    </lineage>
</organism>
<feature type="region of interest" description="Disordered" evidence="8">
    <location>
        <begin position="35"/>
        <end position="209"/>
    </location>
</feature>
<dbReference type="Proteomes" id="UP001271007">
    <property type="component" value="Unassembled WGS sequence"/>
</dbReference>
<dbReference type="AlphaFoldDB" id="A0AAJ0GEQ7"/>
<dbReference type="GO" id="GO:0005739">
    <property type="term" value="C:mitochondrion"/>
    <property type="evidence" value="ECO:0007669"/>
    <property type="project" value="UniProtKB-SubCell"/>
</dbReference>
<keyword evidence="11" id="KW-1185">Reference proteome</keyword>
<feature type="compositionally biased region" description="Basic and acidic residues" evidence="8">
    <location>
        <begin position="178"/>
        <end position="209"/>
    </location>
</feature>
<sequence length="467" mass="51272">MAAAQRIAALWPTIWRAGNEVYNPATRSARAAAFRAYHPSGRRRQETIPQRYGTANPPPPHLGGGKGIGPSTTEESAQEGEVTALPKIGKKLQASGEEEAQAEQLRPSQDKPDETKKEAAAESKREPMTVETQPPPKTTADPMLDSDESHPTEEVPGAPRTGTSKPLATFLHDAPSPDELKAEKPTSSDGHAEEHPSKTFDEHSPPIKAPHIEQPRYIHHFDTYGLVKRLSSPHTSLNDGGGWNEDQAITVMKAVRLMLADNTDLAKEALVSKSQLENEAYLFKAACAELKTEVTTRRKSEQEKMRTERTQLQHEVDILSQRLGQESGVLKDDLKGMFDDRKLAVRNEQRDVERQLQQLNYKITIELQADAKSEIEGLRLVMTRRVILTLGIIILMVVAGLKMMADARDSEENGRRKGKSAGPPPVTYGDAGSQTDTFEVEEGPRRAAPGEVVVAREGSNPGFVSLG</sequence>
<dbReference type="InterPro" id="IPR024461">
    <property type="entry name" value="CCDC90-like"/>
</dbReference>
<comment type="caution">
    <text evidence="10">The sequence shown here is derived from an EMBL/GenBank/DDBJ whole genome shotgun (WGS) entry which is preliminary data.</text>
</comment>
<evidence type="ECO:0000256" key="9">
    <source>
        <dbReference type="SAM" id="Phobius"/>
    </source>
</evidence>
<reference evidence="10" key="1">
    <citation type="submission" date="2023-04" db="EMBL/GenBank/DDBJ databases">
        <title>Black Yeasts Isolated from many extreme environments.</title>
        <authorList>
            <person name="Coleine C."/>
            <person name="Stajich J.E."/>
            <person name="Selbmann L."/>
        </authorList>
    </citation>
    <scope>NUCLEOTIDE SEQUENCE</scope>
    <source>
        <strain evidence="10">CCFEE 5312</strain>
    </source>
</reference>
<keyword evidence="5" id="KW-0175">Coiled coil</keyword>
<evidence type="ECO:0008006" key="12">
    <source>
        <dbReference type="Google" id="ProtNLM"/>
    </source>
</evidence>
<evidence type="ECO:0000313" key="11">
    <source>
        <dbReference type="Proteomes" id="UP001271007"/>
    </source>
</evidence>
<evidence type="ECO:0000256" key="3">
    <source>
        <dbReference type="ARBA" id="ARBA00022692"/>
    </source>
</evidence>
<proteinExistence type="predicted"/>
<protein>
    <recommendedName>
        <fullName evidence="12">MOZ protein represents a chromatin-associated acetyltransferase</fullName>
    </recommendedName>
</protein>
<evidence type="ECO:0000256" key="1">
    <source>
        <dbReference type="ARBA" id="ARBA00004173"/>
    </source>
</evidence>
<evidence type="ECO:0000256" key="7">
    <source>
        <dbReference type="ARBA" id="ARBA00023136"/>
    </source>
</evidence>
<evidence type="ECO:0000313" key="10">
    <source>
        <dbReference type="EMBL" id="KAK3056096.1"/>
    </source>
</evidence>
<keyword evidence="3 9" id="KW-0812">Transmembrane</keyword>
<evidence type="ECO:0000256" key="6">
    <source>
        <dbReference type="ARBA" id="ARBA00023128"/>
    </source>
</evidence>
<dbReference type="PANTHER" id="PTHR14360">
    <property type="entry name" value="PROTEIN FMP32, MITOCHONDRIAL"/>
    <property type="match status" value="1"/>
</dbReference>
<dbReference type="EMBL" id="JAWDJX010000007">
    <property type="protein sequence ID" value="KAK3056096.1"/>
    <property type="molecule type" value="Genomic_DNA"/>
</dbReference>
<evidence type="ECO:0000256" key="2">
    <source>
        <dbReference type="ARBA" id="ARBA00004370"/>
    </source>
</evidence>
<evidence type="ECO:0000256" key="5">
    <source>
        <dbReference type="ARBA" id="ARBA00023054"/>
    </source>
</evidence>
<evidence type="ECO:0000256" key="8">
    <source>
        <dbReference type="SAM" id="MobiDB-lite"/>
    </source>
</evidence>
<dbReference type="Gene3D" id="1.20.5.340">
    <property type="match status" value="1"/>
</dbReference>
<name>A0AAJ0GEQ7_9PEZI</name>
<feature type="transmembrane region" description="Helical" evidence="9">
    <location>
        <begin position="386"/>
        <end position="405"/>
    </location>
</feature>